<dbReference type="eggNOG" id="KOG4666">
    <property type="taxonomic scope" value="Eukaryota"/>
</dbReference>
<dbReference type="InterPro" id="IPR011992">
    <property type="entry name" value="EF-hand-dom_pair"/>
</dbReference>
<dbReference type="UniPathway" id="UPA00085"/>
<evidence type="ECO:0000256" key="13">
    <source>
        <dbReference type="ARBA" id="ARBA00025707"/>
    </source>
</evidence>
<keyword evidence="11" id="KW-1208">Phospholipid metabolism</keyword>
<keyword evidence="6" id="KW-0812">Transmembrane</keyword>
<dbReference type="KEGG" id="nve:5519553"/>
<dbReference type="OMA" id="TRGQWPH"/>
<dbReference type="PANTHER" id="PTHR23063:SF52">
    <property type="entry name" value="LYSOPHOSPHATIDYLCHOLINE ACYLTRANSFERASE"/>
    <property type="match status" value="1"/>
</dbReference>
<keyword evidence="9" id="KW-0472">Membrane</keyword>
<evidence type="ECO:0000256" key="1">
    <source>
        <dbReference type="ARBA" id="ARBA00004370"/>
    </source>
</evidence>
<comment type="subcellular location">
    <subcellularLocation>
        <location evidence="1">Membrane</location>
    </subcellularLocation>
</comment>
<dbReference type="InterPro" id="IPR002123">
    <property type="entry name" value="Plipid/glycerol_acylTrfase"/>
</dbReference>
<dbReference type="SUPFAM" id="SSF69593">
    <property type="entry name" value="Glycerol-3-phosphate (1)-acyltransferase"/>
    <property type="match status" value="1"/>
</dbReference>
<keyword evidence="16" id="KW-1185">Reference proteome</keyword>
<accession>A7RMR0</accession>
<comment type="pathway">
    <text evidence="13">Phospholipid metabolism.</text>
</comment>
<dbReference type="EMBL" id="DS469520">
    <property type="protein sequence ID" value="EDO47389.1"/>
    <property type="molecule type" value="Genomic_DNA"/>
</dbReference>
<sequence length="326" mass="35841">MGFHYVRVKGKLASPQEAPICVYAPHSSFLDVLLASVLDEVPSGLSKAENFRNPFLGALFMASESIGVSRDSAKSRLQSVEEVKYRTVVTRGQWPHLGVCPEGTCTNRKALITFKAGAFIPGCPVQPILFKYPGTPDVYTWVNDGPSGFQLLMFIMCQLHHPAEVEFLPVWQPNNEEMENPKLFAENVQNSMAKALGIPTTGHSFEDVLLMKEGSNLGLPDDAAVVEFQKVSSKLGMNLDYMKARLGMFVAIDTNRDGLITLTDFARHYRLPISSALKQMFSALDPDNKGHVTFRQYLIGTACLANIGSSKTMAQDALTVILSFMG</sequence>
<evidence type="ECO:0000256" key="3">
    <source>
        <dbReference type="ARBA" id="ARBA00008655"/>
    </source>
</evidence>
<dbReference type="SMART" id="SM00563">
    <property type="entry name" value="PlsC"/>
    <property type="match status" value="1"/>
</dbReference>
<dbReference type="CDD" id="cd07991">
    <property type="entry name" value="LPLAT_LPCAT1-like"/>
    <property type="match status" value="1"/>
</dbReference>
<dbReference type="STRING" id="45351.A7RMR0"/>
<evidence type="ECO:0000259" key="14">
    <source>
        <dbReference type="SMART" id="SM00563"/>
    </source>
</evidence>
<evidence type="ECO:0000256" key="6">
    <source>
        <dbReference type="ARBA" id="ARBA00022692"/>
    </source>
</evidence>
<name>A7RMR0_NEMVE</name>
<keyword evidence="4" id="KW-0444">Lipid biosynthesis</keyword>
<organism evidence="15 16">
    <name type="scientific">Nematostella vectensis</name>
    <name type="common">Starlet sea anemone</name>
    <dbReference type="NCBI Taxonomy" id="45351"/>
    <lineage>
        <taxon>Eukaryota</taxon>
        <taxon>Metazoa</taxon>
        <taxon>Cnidaria</taxon>
        <taxon>Anthozoa</taxon>
        <taxon>Hexacorallia</taxon>
        <taxon>Actiniaria</taxon>
        <taxon>Edwardsiidae</taxon>
        <taxon>Nematostella</taxon>
    </lineage>
</organism>
<evidence type="ECO:0000313" key="15">
    <source>
        <dbReference type="EMBL" id="EDO47389.1"/>
    </source>
</evidence>
<evidence type="ECO:0000256" key="2">
    <source>
        <dbReference type="ARBA" id="ARBA00005074"/>
    </source>
</evidence>
<dbReference type="Pfam" id="PF01553">
    <property type="entry name" value="Acyltransferase"/>
    <property type="match status" value="1"/>
</dbReference>
<comment type="similarity">
    <text evidence="3">Belongs to the 1-acyl-sn-glycerol-3-phosphate acyltransferase family.</text>
</comment>
<dbReference type="GO" id="GO:0008374">
    <property type="term" value="F:O-acyltransferase activity"/>
    <property type="evidence" value="ECO:0007669"/>
    <property type="project" value="InterPro"/>
</dbReference>
<dbReference type="HOGENOM" id="CLU_025017_3_0_1"/>
<evidence type="ECO:0000256" key="10">
    <source>
        <dbReference type="ARBA" id="ARBA00023209"/>
    </source>
</evidence>
<evidence type="ECO:0000256" key="12">
    <source>
        <dbReference type="ARBA" id="ARBA00023315"/>
    </source>
</evidence>
<proteinExistence type="inferred from homology"/>
<dbReference type="OrthoDB" id="272512at2759"/>
<dbReference type="Gene3D" id="1.10.238.10">
    <property type="entry name" value="EF-hand"/>
    <property type="match status" value="1"/>
</dbReference>
<evidence type="ECO:0000256" key="7">
    <source>
        <dbReference type="ARBA" id="ARBA00022989"/>
    </source>
</evidence>
<gene>
    <name evidence="15" type="ORF">NEMVEDRAFT_v1g160653</name>
</gene>
<dbReference type="SUPFAM" id="SSF47473">
    <property type="entry name" value="EF-hand"/>
    <property type="match status" value="1"/>
</dbReference>
<dbReference type="PhylomeDB" id="A7RMR0"/>
<dbReference type="GO" id="GO:0016020">
    <property type="term" value="C:membrane"/>
    <property type="evidence" value="ECO:0007669"/>
    <property type="project" value="UniProtKB-SubCell"/>
</dbReference>
<evidence type="ECO:0000256" key="4">
    <source>
        <dbReference type="ARBA" id="ARBA00022516"/>
    </source>
</evidence>
<evidence type="ECO:0000256" key="5">
    <source>
        <dbReference type="ARBA" id="ARBA00022679"/>
    </source>
</evidence>
<dbReference type="InParanoid" id="A7RMR0"/>
<dbReference type="Proteomes" id="UP000001593">
    <property type="component" value="Unassembled WGS sequence"/>
</dbReference>
<dbReference type="InterPro" id="IPR045252">
    <property type="entry name" value="LPCAT1-like"/>
</dbReference>
<evidence type="ECO:0000313" key="16">
    <source>
        <dbReference type="Proteomes" id="UP000001593"/>
    </source>
</evidence>
<dbReference type="GO" id="GO:0008654">
    <property type="term" value="P:phospholipid biosynthetic process"/>
    <property type="evidence" value="ECO:0007669"/>
    <property type="project" value="UniProtKB-KW"/>
</dbReference>
<reference evidence="15 16" key="1">
    <citation type="journal article" date="2007" name="Science">
        <title>Sea anemone genome reveals ancestral eumetazoan gene repertoire and genomic organization.</title>
        <authorList>
            <person name="Putnam N.H."/>
            <person name="Srivastava M."/>
            <person name="Hellsten U."/>
            <person name="Dirks B."/>
            <person name="Chapman J."/>
            <person name="Salamov A."/>
            <person name="Terry A."/>
            <person name="Shapiro H."/>
            <person name="Lindquist E."/>
            <person name="Kapitonov V.V."/>
            <person name="Jurka J."/>
            <person name="Genikhovich G."/>
            <person name="Grigoriev I.V."/>
            <person name="Lucas S.M."/>
            <person name="Steele R.E."/>
            <person name="Finnerty J.R."/>
            <person name="Technau U."/>
            <person name="Martindale M.Q."/>
            <person name="Rokhsar D.S."/>
        </authorList>
    </citation>
    <scope>NUCLEOTIDE SEQUENCE [LARGE SCALE GENOMIC DNA]</scope>
    <source>
        <strain evidence="16">CH2 X CH6</strain>
    </source>
</reference>
<dbReference type="PANTHER" id="PTHR23063">
    <property type="entry name" value="PHOSPHOLIPID ACYLTRANSFERASE"/>
    <property type="match status" value="1"/>
</dbReference>
<dbReference type="GO" id="GO:0042171">
    <property type="term" value="F:lysophosphatidic acid acyltransferase activity"/>
    <property type="evidence" value="ECO:0000318"/>
    <property type="project" value="GO_Central"/>
</dbReference>
<keyword evidence="5" id="KW-0808">Transferase</keyword>
<keyword evidence="7" id="KW-1133">Transmembrane helix</keyword>
<dbReference type="AlphaFoldDB" id="A7RMR0"/>
<evidence type="ECO:0000256" key="11">
    <source>
        <dbReference type="ARBA" id="ARBA00023264"/>
    </source>
</evidence>
<keyword evidence="8" id="KW-0443">Lipid metabolism</keyword>
<comment type="pathway">
    <text evidence="2">Lipid metabolism; phospholipid metabolism.</text>
</comment>
<feature type="domain" description="Phospholipid/glycerol acyltransferase" evidence="14">
    <location>
        <begin position="20"/>
        <end position="133"/>
    </location>
</feature>
<dbReference type="GO" id="GO:0005783">
    <property type="term" value="C:endoplasmic reticulum"/>
    <property type="evidence" value="ECO:0000318"/>
    <property type="project" value="GO_Central"/>
</dbReference>
<evidence type="ECO:0000256" key="9">
    <source>
        <dbReference type="ARBA" id="ARBA00023136"/>
    </source>
</evidence>
<keyword evidence="10" id="KW-0594">Phospholipid biosynthesis</keyword>
<evidence type="ECO:0000256" key="8">
    <source>
        <dbReference type="ARBA" id="ARBA00023098"/>
    </source>
</evidence>
<protein>
    <recommendedName>
        <fullName evidence="14">Phospholipid/glycerol acyltransferase domain-containing protein</fullName>
    </recommendedName>
</protein>
<keyword evidence="12" id="KW-0012">Acyltransferase</keyword>